<evidence type="ECO:0008006" key="4">
    <source>
        <dbReference type="Google" id="ProtNLM"/>
    </source>
</evidence>
<sequence>MSITPQAGGPISVELLIVLVIPVVLFLVNIGVAVWIYRDAKRRNQSHAFAWGAGSFLGVFLGGLGGFVVWALYFVVRNETGTGAPSVREES</sequence>
<keyword evidence="1" id="KW-1133">Transmembrane helix</keyword>
<dbReference type="Proteomes" id="UP001596201">
    <property type="component" value="Unassembled WGS sequence"/>
</dbReference>
<name>A0ABD5R8N0_9EURY</name>
<protein>
    <recommendedName>
        <fullName evidence="4">Phospholipase_D-nuclease N-terminal</fullName>
    </recommendedName>
</protein>
<comment type="caution">
    <text evidence="2">The sequence shown here is derived from an EMBL/GenBank/DDBJ whole genome shotgun (WGS) entry which is preliminary data.</text>
</comment>
<evidence type="ECO:0000256" key="1">
    <source>
        <dbReference type="SAM" id="Phobius"/>
    </source>
</evidence>
<dbReference type="RefSeq" id="WP_227228442.1">
    <property type="nucleotide sequence ID" value="NZ_JAJCVJ010000001.1"/>
</dbReference>
<evidence type="ECO:0000313" key="3">
    <source>
        <dbReference type="Proteomes" id="UP001596201"/>
    </source>
</evidence>
<keyword evidence="1" id="KW-0812">Transmembrane</keyword>
<evidence type="ECO:0000313" key="2">
    <source>
        <dbReference type="EMBL" id="MFC5366206.1"/>
    </source>
</evidence>
<keyword evidence="3" id="KW-1185">Reference proteome</keyword>
<dbReference type="EMBL" id="JBHSKX010000001">
    <property type="protein sequence ID" value="MFC5366206.1"/>
    <property type="molecule type" value="Genomic_DNA"/>
</dbReference>
<gene>
    <name evidence="2" type="ORF">ACFPJ5_04595</name>
</gene>
<organism evidence="2 3">
    <name type="scientific">Salinirubrum litoreum</name>
    <dbReference type="NCBI Taxonomy" id="1126234"/>
    <lineage>
        <taxon>Archaea</taxon>
        <taxon>Methanobacteriati</taxon>
        <taxon>Methanobacteriota</taxon>
        <taxon>Stenosarchaea group</taxon>
        <taxon>Halobacteria</taxon>
        <taxon>Halobacteriales</taxon>
        <taxon>Haloferacaceae</taxon>
        <taxon>Salinirubrum</taxon>
    </lineage>
</organism>
<reference evidence="2 3" key="1">
    <citation type="journal article" date="2019" name="Int. J. Syst. Evol. Microbiol.">
        <title>The Global Catalogue of Microorganisms (GCM) 10K type strain sequencing project: providing services to taxonomists for standard genome sequencing and annotation.</title>
        <authorList>
            <consortium name="The Broad Institute Genomics Platform"/>
            <consortium name="The Broad Institute Genome Sequencing Center for Infectious Disease"/>
            <person name="Wu L."/>
            <person name="Ma J."/>
        </authorList>
    </citation>
    <scope>NUCLEOTIDE SEQUENCE [LARGE SCALE GENOMIC DNA]</scope>
    <source>
        <strain evidence="2 3">CGMCC 1.12237</strain>
    </source>
</reference>
<proteinExistence type="predicted"/>
<keyword evidence="1" id="KW-0472">Membrane</keyword>
<feature type="transmembrane region" description="Helical" evidence="1">
    <location>
        <begin position="49"/>
        <end position="76"/>
    </location>
</feature>
<dbReference type="AlphaFoldDB" id="A0ABD5R8N0"/>
<feature type="transmembrane region" description="Helical" evidence="1">
    <location>
        <begin position="15"/>
        <end position="37"/>
    </location>
</feature>
<accession>A0ABD5R8N0</accession>